<keyword evidence="1" id="KW-0812">Transmembrane</keyword>
<dbReference type="RefSeq" id="WP_103974584.1">
    <property type="nucleotide sequence ID" value="NZ_PGFZ01000005.1"/>
</dbReference>
<evidence type="ECO:0000313" key="3">
    <source>
        <dbReference type="Proteomes" id="UP000237423"/>
    </source>
</evidence>
<dbReference type="EMBL" id="PGFZ01000005">
    <property type="protein sequence ID" value="POZ51732.1"/>
    <property type="molecule type" value="Genomic_DNA"/>
</dbReference>
<protein>
    <submittedName>
        <fullName evidence="2">Uncharacterized protein</fullName>
    </submittedName>
</protein>
<dbReference type="Proteomes" id="UP000237423">
    <property type="component" value="Unassembled WGS sequence"/>
</dbReference>
<comment type="caution">
    <text evidence="2">The sequence shown here is derived from an EMBL/GenBank/DDBJ whole genome shotgun (WGS) entry which is preliminary data.</text>
</comment>
<gene>
    <name evidence="2" type="ORF">AADEFJLK_02605</name>
</gene>
<keyword evidence="1" id="KW-1133">Transmembrane helix</keyword>
<organism evidence="2 3">
    <name type="scientific">Methylovulum psychrotolerans</name>
    <dbReference type="NCBI Taxonomy" id="1704499"/>
    <lineage>
        <taxon>Bacteria</taxon>
        <taxon>Pseudomonadati</taxon>
        <taxon>Pseudomonadota</taxon>
        <taxon>Gammaproteobacteria</taxon>
        <taxon>Methylococcales</taxon>
        <taxon>Methylococcaceae</taxon>
        <taxon>Methylovulum</taxon>
    </lineage>
</organism>
<name>A0A2S5CLW1_9GAMM</name>
<evidence type="ECO:0000256" key="1">
    <source>
        <dbReference type="SAM" id="Phobius"/>
    </source>
</evidence>
<sequence length="200" mass="23663">MTTVTDEQKSQLVKWNWFFTRTANIPSAPTYHFVILILLSITLFLCQNSLADTNPAPVFELKNIGIKQEPNYFITIYPDGKIHYQGFNSFVNDDRYAQITHEQLDAFTIYFFSLPFVASKKYEIKRGFERWHQTIDYKGAYSRIYIDDPIFFYVLIKKLDALIHLQQWICFPINHPYYNDHCMGGDIPTNLDDLKNYYNP</sequence>
<accession>A0A2S5CLW1</accession>
<proteinExistence type="predicted"/>
<feature type="transmembrane region" description="Helical" evidence="1">
    <location>
        <begin position="28"/>
        <end position="46"/>
    </location>
</feature>
<dbReference type="AlphaFoldDB" id="A0A2S5CLW1"/>
<evidence type="ECO:0000313" key="2">
    <source>
        <dbReference type="EMBL" id="POZ51732.1"/>
    </source>
</evidence>
<keyword evidence="1" id="KW-0472">Membrane</keyword>
<reference evidence="2 3" key="1">
    <citation type="submission" date="2017-11" db="EMBL/GenBank/DDBJ databases">
        <title>Draft Genome Sequence of Methylobacter psychrotolerans Sph1T, an Obligate Methanotroph from Low-Temperature Environments.</title>
        <authorList>
            <person name="Oshkin I.Y."/>
            <person name="Miroshnikov K."/>
            <person name="Belova S.E."/>
            <person name="Korzhenkov A."/>
            <person name="Toshchakov S.V."/>
            <person name="Dedysh S.N."/>
        </authorList>
    </citation>
    <scope>NUCLEOTIDE SEQUENCE [LARGE SCALE GENOMIC DNA]</scope>
    <source>
        <strain evidence="2 3">Sph1</strain>
    </source>
</reference>